<evidence type="ECO:0000256" key="6">
    <source>
        <dbReference type="ARBA" id="ARBA00023316"/>
    </source>
</evidence>
<dbReference type="HAMAP" id="MF_02065">
    <property type="entry name" value="MltG"/>
    <property type="match status" value="1"/>
</dbReference>
<comment type="similarity">
    <text evidence="7">Belongs to the transglycosylase MltG family.</text>
</comment>
<dbReference type="RefSeq" id="WP_380017156.1">
    <property type="nucleotide sequence ID" value="NZ_JADIKI010000021.1"/>
</dbReference>
<keyword evidence="6 7" id="KW-0961">Cell wall biogenesis/degradation</keyword>
<proteinExistence type="inferred from homology"/>
<evidence type="ECO:0000313" key="9">
    <source>
        <dbReference type="Proteomes" id="UP001620409"/>
    </source>
</evidence>
<keyword evidence="3 7" id="KW-1133">Transmembrane helix</keyword>
<dbReference type="PANTHER" id="PTHR30518:SF2">
    <property type="entry name" value="ENDOLYTIC MUREIN TRANSGLYCOSYLASE"/>
    <property type="match status" value="1"/>
</dbReference>
<gene>
    <name evidence="7 8" type="primary">mltG</name>
    <name evidence="8" type="ORF">ISP18_03740</name>
</gene>
<evidence type="ECO:0000313" key="8">
    <source>
        <dbReference type="EMBL" id="MFK2853698.1"/>
    </source>
</evidence>
<evidence type="ECO:0000256" key="4">
    <source>
        <dbReference type="ARBA" id="ARBA00023136"/>
    </source>
</evidence>
<dbReference type="Gene3D" id="3.30.1490.480">
    <property type="entry name" value="Endolytic murein transglycosylase"/>
    <property type="match status" value="1"/>
</dbReference>
<evidence type="ECO:0000256" key="1">
    <source>
        <dbReference type="ARBA" id="ARBA00022475"/>
    </source>
</evidence>
<dbReference type="PANTHER" id="PTHR30518">
    <property type="entry name" value="ENDOLYTIC MUREIN TRANSGLYCOSYLASE"/>
    <property type="match status" value="1"/>
</dbReference>
<keyword evidence="1 7" id="KW-1003">Cell membrane</keyword>
<keyword evidence="5 7" id="KW-0456">Lyase</keyword>
<evidence type="ECO:0000256" key="3">
    <source>
        <dbReference type="ARBA" id="ARBA00022989"/>
    </source>
</evidence>
<evidence type="ECO:0000256" key="5">
    <source>
        <dbReference type="ARBA" id="ARBA00023239"/>
    </source>
</evidence>
<protein>
    <recommendedName>
        <fullName evidence="7">Endolytic murein transglycosylase</fullName>
        <ecNumber evidence="7">4.2.2.29</ecNumber>
    </recommendedName>
    <alternativeName>
        <fullName evidence="7">Peptidoglycan lytic transglycosylase</fullName>
    </alternativeName>
    <alternativeName>
        <fullName evidence="7">Peptidoglycan polymerization terminase</fullName>
    </alternativeName>
</protein>
<organism evidence="8 9">
    <name type="scientific">Dyella humi</name>
    <dbReference type="NCBI Taxonomy" id="1770547"/>
    <lineage>
        <taxon>Bacteria</taxon>
        <taxon>Pseudomonadati</taxon>
        <taxon>Pseudomonadota</taxon>
        <taxon>Gammaproteobacteria</taxon>
        <taxon>Lysobacterales</taxon>
        <taxon>Rhodanobacteraceae</taxon>
        <taxon>Dyella</taxon>
    </lineage>
</organism>
<keyword evidence="4 7" id="KW-0472">Membrane</keyword>
<dbReference type="Pfam" id="PF02618">
    <property type="entry name" value="YceG"/>
    <property type="match status" value="1"/>
</dbReference>
<comment type="function">
    <text evidence="7">Functions as a peptidoglycan terminase that cleaves nascent peptidoglycan strands endolytically to terminate their elongation.</text>
</comment>
<dbReference type="EMBL" id="JADIKI010000021">
    <property type="protein sequence ID" value="MFK2853698.1"/>
    <property type="molecule type" value="Genomic_DNA"/>
</dbReference>
<dbReference type="NCBIfam" id="TIGR00247">
    <property type="entry name" value="endolytic transglycosylase MltG"/>
    <property type="match status" value="1"/>
</dbReference>
<keyword evidence="7" id="KW-0997">Cell inner membrane</keyword>
<name>A0ABW8IEV9_9GAMM</name>
<evidence type="ECO:0000256" key="7">
    <source>
        <dbReference type="HAMAP-Rule" id="MF_02065"/>
    </source>
</evidence>
<keyword evidence="2 7" id="KW-0812">Transmembrane</keyword>
<keyword evidence="9" id="KW-1185">Reference proteome</keyword>
<comment type="caution">
    <text evidence="8">The sequence shown here is derived from an EMBL/GenBank/DDBJ whole genome shotgun (WGS) entry which is preliminary data.</text>
</comment>
<dbReference type="EC" id="4.2.2.29" evidence="7"/>
<comment type="catalytic activity">
    <reaction evidence="7">
        <text>a peptidoglycan chain = a peptidoglycan chain with N-acetyl-1,6-anhydromuramyl-[peptide] at the reducing end + a peptidoglycan chain with N-acetylglucosamine at the non-reducing end.</text>
        <dbReference type="EC" id="4.2.2.29"/>
    </reaction>
</comment>
<evidence type="ECO:0000256" key="2">
    <source>
        <dbReference type="ARBA" id="ARBA00022692"/>
    </source>
</evidence>
<dbReference type="InterPro" id="IPR003770">
    <property type="entry name" value="MLTG-like"/>
</dbReference>
<dbReference type="Proteomes" id="UP001620409">
    <property type="component" value="Unassembled WGS sequence"/>
</dbReference>
<sequence>MIRGSTQLGRVRWRLLLLILLLAFVAAAGWFWRDFIRFAVTPLRISATGESVDIERGTSFKDIVHQLRAQGLTTSAPFYWRLLAERMHVAGRLHAGEYAITPGITPEQLLTSMAQGKVLQRDVTIVDGWTFHDVLQALAKADRLKHETTGLDDAAIMQKIGAPGEKPEGRFLPETYAYVKGDSDLDVLRRAHEAMTKTLAALWAQRDPSLPLATSYDALILASIIEKETGRAEERPRISGVFIRRLQKNMLLQTDPTVIYGMGASYTGNIHKSDLTTDTPYNTYTRPGLPPTPIAMPGKPAIEAALHPAPGDALYFVSRGDGTHVFASTLDEQNRNVACYQLKHCR</sequence>
<dbReference type="CDD" id="cd08010">
    <property type="entry name" value="MltG_like"/>
    <property type="match status" value="1"/>
</dbReference>
<dbReference type="Gene3D" id="3.30.160.60">
    <property type="entry name" value="Classic Zinc Finger"/>
    <property type="match status" value="1"/>
</dbReference>
<feature type="site" description="Important for catalytic activity" evidence="7">
    <location>
        <position position="228"/>
    </location>
</feature>
<accession>A0ABW8IEV9</accession>
<reference evidence="8 9" key="1">
    <citation type="submission" date="2020-10" db="EMBL/GenBank/DDBJ databases">
        <title>Phylogeny of dyella-like bacteria.</title>
        <authorList>
            <person name="Fu J."/>
        </authorList>
    </citation>
    <scope>NUCLEOTIDE SEQUENCE [LARGE SCALE GENOMIC DNA]</scope>
    <source>
        <strain evidence="8 9">DHG40</strain>
    </source>
</reference>